<accession>A0A099LVF7</accession>
<evidence type="ECO:0000313" key="2">
    <source>
        <dbReference type="EMBL" id="KGK12105.1"/>
    </source>
</evidence>
<dbReference type="STRING" id="29495.EA26_12595"/>
<name>A0A099LVF7_9VIBR</name>
<dbReference type="EMBL" id="JMCG01000001">
    <property type="protein sequence ID" value="KGK12105.1"/>
    <property type="molecule type" value="Genomic_DNA"/>
</dbReference>
<keyword evidence="1" id="KW-0812">Transmembrane</keyword>
<feature type="transmembrane region" description="Helical" evidence="1">
    <location>
        <begin position="12"/>
        <end position="31"/>
    </location>
</feature>
<proteinExistence type="predicted"/>
<organism evidence="2 3">
    <name type="scientific">Vibrio navarrensis</name>
    <dbReference type="NCBI Taxonomy" id="29495"/>
    <lineage>
        <taxon>Bacteria</taxon>
        <taxon>Pseudomonadati</taxon>
        <taxon>Pseudomonadota</taxon>
        <taxon>Gammaproteobacteria</taxon>
        <taxon>Vibrionales</taxon>
        <taxon>Vibrionaceae</taxon>
        <taxon>Vibrio</taxon>
    </lineage>
</organism>
<keyword evidence="1" id="KW-0472">Membrane</keyword>
<evidence type="ECO:0000313" key="3">
    <source>
        <dbReference type="Proteomes" id="UP000029994"/>
    </source>
</evidence>
<protein>
    <submittedName>
        <fullName evidence="2">Uncharacterized protein</fullName>
    </submittedName>
</protein>
<keyword evidence="3" id="KW-1185">Reference proteome</keyword>
<reference evidence="2 3" key="1">
    <citation type="submission" date="2014-04" db="EMBL/GenBank/DDBJ databases">
        <title>Genome sequencing of Vibrio navarrensis strains.</title>
        <authorList>
            <person name="Gladney L.M."/>
            <person name="Katz L.S."/>
            <person name="Marino-Ramirez L."/>
            <person name="Jordan I.K."/>
        </authorList>
    </citation>
    <scope>NUCLEOTIDE SEQUENCE [LARGE SCALE GENOMIC DNA]</scope>
    <source>
        <strain evidence="2 3">ATCC 51183</strain>
    </source>
</reference>
<gene>
    <name evidence="2" type="ORF">EA26_12595</name>
</gene>
<dbReference type="AlphaFoldDB" id="A0A099LVF7"/>
<sequence>MHHALVAKLTGNCWLNIIFLLLFLPIGVFYGDLCDALLSNENEFSTITEGFIASLCEEFYEPFLK</sequence>
<comment type="caution">
    <text evidence="2">The sequence shown here is derived from an EMBL/GenBank/DDBJ whole genome shotgun (WGS) entry which is preliminary data.</text>
</comment>
<evidence type="ECO:0000256" key="1">
    <source>
        <dbReference type="SAM" id="Phobius"/>
    </source>
</evidence>
<dbReference type="Proteomes" id="UP000029994">
    <property type="component" value="Unassembled WGS sequence"/>
</dbReference>
<keyword evidence="1" id="KW-1133">Transmembrane helix</keyword>